<organism evidence="3 4">
    <name type="scientific">Lentzea albidocapillata subsp. violacea</name>
    <dbReference type="NCBI Taxonomy" id="128104"/>
    <lineage>
        <taxon>Bacteria</taxon>
        <taxon>Bacillati</taxon>
        <taxon>Actinomycetota</taxon>
        <taxon>Actinomycetes</taxon>
        <taxon>Pseudonocardiales</taxon>
        <taxon>Pseudonocardiaceae</taxon>
        <taxon>Lentzea</taxon>
    </lineage>
</organism>
<dbReference type="AlphaFoldDB" id="A0A1G8PM89"/>
<evidence type="ECO:0000313" key="4">
    <source>
        <dbReference type="Proteomes" id="UP000199682"/>
    </source>
</evidence>
<dbReference type="EMBL" id="FNET01000001">
    <property type="protein sequence ID" value="SDI93502.1"/>
    <property type="molecule type" value="Genomic_DNA"/>
</dbReference>
<dbReference type="GO" id="GO:0016787">
    <property type="term" value="F:hydrolase activity"/>
    <property type="evidence" value="ECO:0007669"/>
    <property type="project" value="UniProtKB-KW"/>
</dbReference>
<feature type="domain" description="Alpha/beta hydrolase fold-3" evidence="2">
    <location>
        <begin position="76"/>
        <end position="266"/>
    </location>
</feature>
<dbReference type="Proteomes" id="UP000199682">
    <property type="component" value="Unassembled WGS sequence"/>
</dbReference>
<dbReference type="InterPro" id="IPR013094">
    <property type="entry name" value="AB_hydrolase_3"/>
</dbReference>
<evidence type="ECO:0000259" key="2">
    <source>
        <dbReference type="Pfam" id="PF07859"/>
    </source>
</evidence>
<dbReference type="SUPFAM" id="SSF53474">
    <property type="entry name" value="alpha/beta-Hydrolases"/>
    <property type="match status" value="1"/>
</dbReference>
<evidence type="ECO:0000313" key="3">
    <source>
        <dbReference type="EMBL" id="SDI93502.1"/>
    </source>
</evidence>
<name>A0A1G8PM89_9PSEU</name>
<protein>
    <submittedName>
        <fullName evidence="3">Acetyl esterase/lipase</fullName>
    </submittedName>
</protein>
<dbReference type="PANTHER" id="PTHR48081">
    <property type="entry name" value="AB HYDROLASE SUPERFAMILY PROTEIN C4A8.06C"/>
    <property type="match status" value="1"/>
</dbReference>
<sequence length="300" mass="32956">MRLRLTDFMDPELAPHVEEARTENTRRGTRRGPANADELREMRLATLGGSTTVEANGRRVPVRIHEPAGRPNGVYLHFHGGGFYLGVTAQDDERDRRLADALGVVVIGVEYRLAPEHPWPAAPDDAETAARWLIEHAEERFGTRRMVIGGFSAGATLAVTTLLRLRDHPFAGAALQFGTYDLSGLTPAGRLIADEYFIKAYAGQAPDRTVPDISPVYGDLRGLPPLLMVVGALDVLLEDNLAMAARVAAVGEVDLRVYPESRHGFTNRDTTIARTARHDIEQWIAGALEKTVRTIEVRVP</sequence>
<proteinExistence type="predicted"/>
<keyword evidence="1" id="KW-0378">Hydrolase</keyword>
<evidence type="ECO:0000256" key="1">
    <source>
        <dbReference type="ARBA" id="ARBA00022801"/>
    </source>
</evidence>
<dbReference type="InterPro" id="IPR050300">
    <property type="entry name" value="GDXG_lipolytic_enzyme"/>
</dbReference>
<dbReference type="InterPro" id="IPR029058">
    <property type="entry name" value="AB_hydrolase_fold"/>
</dbReference>
<dbReference type="Pfam" id="PF07859">
    <property type="entry name" value="Abhydrolase_3"/>
    <property type="match status" value="1"/>
</dbReference>
<gene>
    <name evidence="3" type="ORF">SAMN04488074_10179</name>
</gene>
<reference evidence="4" key="1">
    <citation type="submission" date="2016-10" db="EMBL/GenBank/DDBJ databases">
        <authorList>
            <person name="Varghese N."/>
            <person name="Submissions S."/>
        </authorList>
    </citation>
    <scope>NUCLEOTIDE SEQUENCE [LARGE SCALE GENOMIC DNA]</scope>
    <source>
        <strain evidence="4">DSM 44796</strain>
    </source>
</reference>
<dbReference type="PANTHER" id="PTHR48081:SF8">
    <property type="entry name" value="ALPHA_BETA HYDROLASE FOLD-3 DOMAIN-CONTAINING PROTEIN-RELATED"/>
    <property type="match status" value="1"/>
</dbReference>
<dbReference type="Gene3D" id="3.40.50.1820">
    <property type="entry name" value="alpha/beta hydrolase"/>
    <property type="match status" value="1"/>
</dbReference>
<accession>A0A1G8PM89</accession>
<dbReference type="RefSeq" id="WP_256334348.1">
    <property type="nucleotide sequence ID" value="NZ_FNET01000001.1"/>
</dbReference>